<protein>
    <submittedName>
        <fullName evidence="1">Uncharacterized protein</fullName>
    </submittedName>
</protein>
<dbReference type="Proteomes" id="UP000272117">
    <property type="component" value="Unassembled WGS sequence"/>
</dbReference>
<keyword evidence="2" id="KW-1185">Reference proteome</keyword>
<organism evidence="1 2">
    <name type="scientific">Rufibacter latericius</name>
    <dbReference type="NCBI Taxonomy" id="2487040"/>
    <lineage>
        <taxon>Bacteria</taxon>
        <taxon>Pseudomonadati</taxon>
        <taxon>Bacteroidota</taxon>
        <taxon>Cytophagia</taxon>
        <taxon>Cytophagales</taxon>
        <taxon>Hymenobacteraceae</taxon>
        <taxon>Rufibacter</taxon>
    </lineage>
</organism>
<sequence length="99" mass="11305">MDINSKLIVNAVHEYDNLARLSWMISILDPYQNPSPSTMIDRRNEITYDANGRISQVTSTTHWLKTPSDYYYSITYSLSYDGQGRISSIRQQSIGSPPV</sequence>
<dbReference type="EMBL" id="RJJD01000003">
    <property type="protein sequence ID" value="RNI29082.1"/>
    <property type="molecule type" value="Genomic_DNA"/>
</dbReference>
<comment type="caution">
    <text evidence="1">The sequence shown here is derived from an EMBL/GenBank/DDBJ whole genome shotgun (WGS) entry which is preliminary data.</text>
</comment>
<proteinExistence type="predicted"/>
<dbReference type="AlphaFoldDB" id="A0A3M9MU80"/>
<evidence type="ECO:0000313" key="2">
    <source>
        <dbReference type="Proteomes" id="UP000272117"/>
    </source>
</evidence>
<evidence type="ECO:0000313" key="1">
    <source>
        <dbReference type="EMBL" id="RNI29082.1"/>
    </source>
</evidence>
<accession>A0A3M9MU80</accession>
<gene>
    <name evidence="1" type="ORF">EFB08_06530</name>
</gene>
<reference evidence="1 2" key="1">
    <citation type="submission" date="2018-11" db="EMBL/GenBank/DDBJ databases">
        <title>Rufibacter latericius sp. nov., isolated from water in Baiyang Lake.</title>
        <authorList>
            <person name="Yang Y."/>
        </authorList>
    </citation>
    <scope>NUCLEOTIDE SEQUENCE [LARGE SCALE GENOMIC DNA]</scope>
    <source>
        <strain evidence="1 2">R-22-1c-1</strain>
    </source>
</reference>
<name>A0A3M9MU80_9BACT</name>